<dbReference type="Gene3D" id="1.10.10.60">
    <property type="entry name" value="Homeodomain-like"/>
    <property type="match status" value="1"/>
</dbReference>
<dbReference type="Proteomes" id="UP000007487">
    <property type="component" value="Chromosome"/>
</dbReference>
<protein>
    <submittedName>
        <fullName evidence="5">Transcriptional regulator, AraC family</fullName>
    </submittedName>
</protein>
<dbReference type="PROSITE" id="PS01124">
    <property type="entry name" value="HTH_ARAC_FAMILY_2"/>
    <property type="match status" value="1"/>
</dbReference>
<dbReference type="GO" id="GO:0043565">
    <property type="term" value="F:sequence-specific DNA binding"/>
    <property type="evidence" value="ECO:0007669"/>
    <property type="project" value="InterPro"/>
</dbReference>
<dbReference type="OrthoDB" id="632644at2"/>
<evidence type="ECO:0000313" key="5">
    <source>
        <dbReference type="EMBL" id="ADY28750.1"/>
    </source>
</evidence>
<organism evidence="5 6">
    <name type="scientific">Cellulophaga lytica (strain ATCC 23178 / DSM 7489 / JCM 8516 / NBRC 14961 / NCIMB 1423 / VKM B-1433 / Cy l20)</name>
    <dbReference type="NCBI Taxonomy" id="867900"/>
    <lineage>
        <taxon>Bacteria</taxon>
        <taxon>Pseudomonadati</taxon>
        <taxon>Bacteroidota</taxon>
        <taxon>Flavobacteriia</taxon>
        <taxon>Flavobacteriales</taxon>
        <taxon>Flavobacteriaceae</taxon>
        <taxon>Cellulophaga</taxon>
    </lineage>
</organism>
<keyword evidence="2" id="KW-0238">DNA-binding</keyword>
<gene>
    <name evidence="5" type="ordered locus">Celly_0919</name>
</gene>
<keyword evidence="6" id="KW-1185">Reference proteome</keyword>
<dbReference type="GO" id="GO:0003700">
    <property type="term" value="F:DNA-binding transcription factor activity"/>
    <property type="evidence" value="ECO:0007669"/>
    <property type="project" value="InterPro"/>
</dbReference>
<evidence type="ECO:0000259" key="4">
    <source>
        <dbReference type="PROSITE" id="PS01124"/>
    </source>
</evidence>
<dbReference type="InterPro" id="IPR018060">
    <property type="entry name" value="HTH_AraC"/>
</dbReference>
<feature type="domain" description="HTH araC/xylS-type" evidence="4">
    <location>
        <begin position="191"/>
        <end position="293"/>
    </location>
</feature>
<reference evidence="5 6" key="1">
    <citation type="journal article" date="2011" name="Stand. Genomic Sci.">
        <title>Complete genome sequence of Cellulophaga lytica type strain (LIM- 21).</title>
        <authorList>
            <person name="Pati A."/>
            <person name="Abt B."/>
            <person name="Teshima H."/>
            <person name="Nolan M."/>
            <person name="Lapidus A."/>
            <person name="Lucas S."/>
            <person name="Hammon N."/>
            <person name="Deshpande S."/>
            <person name="Cheng J.F."/>
            <person name="Tapia R."/>
            <person name="Han C."/>
            <person name="Goodwin L."/>
            <person name="Pitluck S."/>
            <person name="Liolios K."/>
            <person name="Pagani I."/>
            <person name="Mavromatis K."/>
            <person name="Ovchinikova G."/>
            <person name="Chen A."/>
            <person name="Palaniappan K."/>
            <person name="Land M."/>
            <person name="Hauser L."/>
            <person name="Jeffries C.D."/>
            <person name="Detter J.C."/>
            <person name="Brambilla E.M."/>
            <person name="Kannan K.P."/>
            <person name="Rohde M."/>
            <person name="Spring S."/>
            <person name="Goker M."/>
            <person name="Woyke T."/>
            <person name="Bristow J."/>
            <person name="Eisen J.A."/>
            <person name="Markowitz V."/>
            <person name="Hugenholtz P."/>
            <person name="Kyrpides N.C."/>
            <person name="Klenk H.P."/>
            <person name="Ivanova N."/>
        </authorList>
    </citation>
    <scope>NUCLEOTIDE SEQUENCE [LARGE SCALE GENOMIC DNA]</scope>
    <source>
        <strain evidence="6">ATCC 23178 / DSM 7489 / JCM 8516 / NBRC 14961 / NCIMB 1423 / VKM B-1433 / Cy l20</strain>
    </source>
</reference>
<dbReference type="STRING" id="867900.Celly_0919"/>
<dbReference type="PANTHER" id="PTHR43280:SF32">
    <property type="entry name" value="TRANSCRIPTIONAL REGULATORY PROTEIN"/>
    <property type="match status" value="1"/>
</dbReference>
<keyword evidence="1" id="KW-0805">Transcription regulation</keyword>
<keyword evidence="3" id="KW-0804">Transcription</keyword>
<proteinExistence type="predicted"/>
<dbReference type="RefSeq" id="WP_013620498.1">
    <property type="nucleotide sequence ID" value="NC_015167.1"/>
</dbReference>
<evidence type="ECO:0000256" key="3">
    <source>
        <dbReference type="ARBA" id="ARBA00023163"/>
    </source>
</evidence>
<dbReference type="SMART" id="SM00342">
    <property type="entry name" value="HTH_ARAC"/>
    <property type="match status" value="1"/>
</dbReference>
<dbReference type="SUPFAM" id="SSF46689">
    <property type="entry name" value="Homeodomain-like"/>
    <property type="match status" value="1"/>
</dbReference>
<dbReference type="Pfam" id="PF12833">
    <property type="entry name" value="HTH_18"/>
    <property type="match status" value="1"/>
</dbReference>
<dbReference type="PANTHER" id="PTHR43280">
    <property type="entry name" value="ARAC-FAMILY TRANSCRIPTIONAL REGULATOR"/>
    <property type="match status" value="1"/>
</dbReference>
<dbReference type="eggNOG" id="COG2207">
    <property type="taxonomic scope" value="Bacteria"/>
</dbReference>
<evidence type="ECO:0000256" key="1">
    <source>
        <dbReference type="ARBA" id="ARBA00023015"/>
    </source>
</evidence>
<dbReference type="PRINTS" id="PR00032">
    <property type="entry name" value="HTHARAC"/>
</dbReference>
<dbReference type="InterPro" id="IPR009057">
    <property type="entry name" value="Homeodomain-like_sf"/>
</dbReference>
<sequence>MKTYLNIADLLKDLNVKSESIHPGFHIFKFNETSKIAADALNPHLKTFFTIDFYADNLSKRQIGTTKVEDLTNSIAFNSPLQLFSVHTSNGIPGEEGYSLLFGTDFFEPKKHQYEIQHEFPYFKLNSNPTYKLSQLDLPLIKNLFDTIYEEFKKDDSHKVEIVRSYVLVLLLQIKRVVGNATEVVQLKRYQEITANFEELILKETSKYKTIADYADQLNITPIYLSECVKKVTGVTAKKILSNYMTLRAKALLQQTTSSVAQIAYEMGFDEPTNFIKFFKNNEGITPAAFRKLP</sequence>
<dbReference type="HOGENOM" id="CLU_000445_88_2_10"/>
<accession>F0RDK2</accession>
<name>F0RDK2_CELLC</name>
<evidence type="ECO:0000256" key="2">
    <source>
        <dbReference type="ARBA" id="ARBA00023125"/>
    </source>
</evidence>
<dbReference type="EMBL" id="CP002534">
    <property type="protein sequence ID" value="ADY28750.1"/>
    <property type="molecule type" value="Genomic_DNA"/>
</dbReference>
<dbReference type="KEGG" id="cly:Celly_0919"/>
<dbReference type="AlphaFoldDB" id="F0RDK2"/>
<dbReference type="InterPro" id="IPR020449">
    <property type="entry name" value="Tscrpt_reg_AraC-type_HTH"/>
</dbReference>
<evidence type="ECO:0000313" key="6">
    <source>
        <dbReference type="Proteomes" id="UP000007487"/>
    </source>
</evidence>